<proteinExistence type="predicted"/>
<evidence type="ECO:0000313" key="4">
    <source>
        <dbReference type="EMBL" id="QWK51503.1"/>
    </source>
</evidence>
<keyword evidence="2" id="KW-0167">Capsid protein</keyword>
<dbReference type="EMBL" id="MT773591">
    <property type="protein sequence ID" value="QWK51503.1"/>
    <property type="molecule type" value="Genomic_RNA"/>
</dbReference>
<dbReference type="InterPro" id="IPR002679">
    <property type="entry name" value="Closter_coat"/>
</dbReference>
<accession>A0A8F0FQA4</accession>
<reference evidence="4" key="2">
    <citation type="journal article" date="2021" name="Viruses">
        <title>Novel Ampeloviruses Infecting Cassava in Central Africa and the South-West Indian Ocean Islands.</title>
        <authorList>
            <person name="Kwibuka Y."/>
            <person name="Bisimwa E."/>
            <person name="Blouin A.G."/>
            <person name="Bragard C."/>
            <person name="Candresse T."/>
            <person name="Faure C."/>
            <person name="Filloux D."/>
            <person name="Lett J.-M."/>
            <person name="Maclot F."/>
            <person name="Marais A."/>
            <person name="Ravelomanantsoa S."/>
            <person name="Shakir S."/>
            <person name="Vanderschuren H."/>
            <person name="Massart S."/>
        </authorList>
    </citation>
    <scope>NUCLEOTIDE SEQUENCE</scope>
    <source>
        <strain evidence="4">MG-Men-9</strain>
    </source>
</reference>
<name>A0A8F0FQA4_9CLOS</name>
<evidence type="ECO:0000256" key="3">
    <source>
        <dbReference type="ARBA" id="ARBA00022844"/>
    </source>
</evidence>
<protein>
    <submittedName>
        <fullName evidence="4">CP</fullName>
    </submittedName>
</protein>
<dbReference type="Pfam" id="PF01785">
    <property type="entry name" value="Closter_coat"/>
    <property type="match status" value="1"/>
</dbReference>
<sequence>MAVPVISFIIEGKDSILLFNMSTQQQPTSQSTTAPQTSTALTVVPGGRQTVSTFADLFATTSSNVVLDLSKIAIPRMLNVAIPGVVQGVHKKEAALALQNLAKSKNVPTDDKSTIEFIRNVLQLFVTYSTSPKVNGGSRLQFMEKTGNVDVVYNYDEIKSTLDNAIQQYGYENCPRQFGRSATSFIVQALSNGIMEPNVKVCVSHGIPPQYYPYSPDCLLVDARVYGYDAALASELGKMVAINKSSASKSNPHNMFEDTGVAPDIFMGGRR</sequence>
<evidence type="ECO:0000256" key="2">
    <source>
        <dbReference type="ARBA" id="ARBA00022561"/>
    </source>
</evidence>
<reference evidence="4" key="1">
    <citation type="submission" date="2020-06" db="EMBL/GenBank/DDBJ databases">
        <authorList>
            <person name="Kwibuka y."/>
            <person name="Bisimwa E."/>
            <person name="Blouin A."/>
            <person name="Bragard C."/>
            <person name="Candresse T."/>
            <person name="Faure C."/>
            <person name="Filloux D."/>
            <person name="Lett J.-M."/>
            <person name="Maclot F."/>
            <person name="Marais A."/>
            <person name="Ravelomanantsoa S."/>
            <person name="Vanderschuren H."/>
            <person name="Massart S."/>
        </authorList>
    </citation>
    <scope>NUCLEOTIDE SEQUENCE</scope>
    <source>
        <strain evidence="4">MG-Men-9</strain>
    </source>
</reference>
<keyword evidence="3" id="KW-0946">Virion</keyword>
<comment type="subcellular location">
    <subcellularLocation>
        <location evidence="1">Virion</location>
    </subcellularLocation>
</comment>
<organism evidence="4">
    <name type="scientific">Manihot esculenta associated ampelovirus 2</name>
    <dbReference type="NCBI Taxonomy" id="2843332"/>
    <lineage>
        <taxon>Viruses</taxon>
        <taxon>Riboviria</taxon>
        <taxon>Orthornavirae</taxon>
        <taxon>Kitrinoviricota</taxon>
        <taxon>Alsuviricetes</taxon>
        <taxon>Martellivirales</taxon>
        <taxon>Closteroviridae</taxon>
        <taxon>Ampelovirus</taxon>
    </lineage>
</organism>
<evidence type="ECO:0000256" key="1">
    <source>
        <dbReference type="ARBA" id="ARBA00004328"/>
    </source>
</evidence>
<dbReference type="GO" id="GO:0019028">
    <property type="term" value="C:viral capsid"/>
    <property type="evidence" value="ECO:0007669"/>
    <property type="project" value="UniProtKB-KW"/>
</dbReference>